<keyword evidence="1" id="KW-0472">Membrane</keyword>
<dbReference type="EMBL" id="DRQG01000100">
    <property type="protein sequence ID" value="HGY56157.1"/>
    <property type="molecule type" value="Genomic_DNA"/>
</dbReference>
<protein>
    <recommendedName>
        <fullName evidence="3">DUF3098 domain-containing protein</fullName>
    </recommendedName>
</protein>
<evidence type="ECO:0000256" key="1">
    <source>
        <dbReference type="SAM" id="Phobius"/>
    </source>
</evidence>
<gene>
    <name evidence="2" type="ORF">ENK44_10670</name>
</gene>
<dbReference type="Proteomes" id="UP000885779">
    <property type="component" value="Unassembled WGS sequence"/>
</dbReference>
<evidence type="ECO:0000313" key="2">
    <source>
        <dbReference type="EMBL" id="HGY56157.1"/>
    </source>
</evidence>
<name>A0A7V4U2K4_CALAY</name>
<comment type="caution">
    <text evidence="2">The sequence shown here is derived from an EMBL/GenBank/DDBJ whole genome shotgun (WGS) entry which is preliminary data.</text>
</comment>
<feature type="transmembrane region" description="Helical" evidence="1">
    <location>
        <begin position="51"/>
        <end position="70"/>
    </location>
</feature>
<organism evidence="2">
    <name type="scientific">Caldithrix abyssi</name>
    <dbReference type="NCBI Taxonomy" id="187145"/>
    <lineage>
        <taxon>Bacteria</taxon>
        <taxon>Pseudomonadati</taxon>
        <taxon>Calditrichota</taxon>
        <taxon>Calditrichia</taxon>
        <taxon>Calditrichales</taxon>
        <taxon>Calditrichaceae</taxon>
        <taxon>Caldithrix</taxon>
    </lineage>
</organism>
<evidence type="ECO:0008006" key="3">
    <source>
        <dbReference type="Google" id="ProtNLM"/>
    </source>
</evidence>
<reference evidence="2" key="1">
    <citation type="journal article" date="2020" name="mSystems">
        <title>Genome- and Community-Level Interaction Insights into Carbon Utilization and Element Cycling Functions of Hydrothermarchaeota in Hydrothermal Sediment.</title>
        <authorList>
            <person name="Zhou Z."/>
            <person name="Liu Y."/>
            <person name="Xu W."/>
            <person name="Pan J."/>
            <person name="Luo Z.H."/>
            <person name="Li M."/>
        </authorList>
    </citation>
    <scope>NUCLEOTIDE SEQUENCE [LARGE SCALE GENOMIC DNA]</scope>
    <source>
        <strain evidence="2">HyVt-577</strain>
    </source>
</reference>
<sequence length="76" mass="8271">MAKAKQQSKKVEALIIGKKNIYLFLIGLASIALGFILMAQPPVYGFLSRTLAPIILVIAYLVIIPIAIMIKSEKGD</sequence>
<accession>A0A7V4U2K4</accession>
<keyword evidence="1" id="KW-1133">Transmembrane helix</keyword>
<keyword evidence="1" id="KW-0812">Transmembrane</keyword>
<proteinExistence type="predicted"/>
<dbReference type="AlphaFoldDB" id="A0A7V4U2K4"/>
<feature type="transmembrane region" description="Helical" evidence="1">
    <location>
        <begin position="21"/>
        <end position="39"/>
    </location>
</feature>